<dbReference type="InterPro" id="IPR022492">
    <property type="entry name" value="Phosphomutase_MSMEG4193_put"/>
</dbReference>
<dbReference type="EC" id="5.4.2.12" evidence="2"/>
<dbReference type="PANTHER" id="PTHR48100">
    <property type="entry name" value="BROAD-SPECIFICITY PHOSPHATASE YOR283W-RELATED"/>
    <property type="match status" value="1"/>
</dbReference>
<dbReference type="NCBIfam" id="TIGR03848">
    <property type="entry name" value="MSMEG_4193"/>
    <property type="match status" value="1"/>
</dbReference>
<dbReference type="InterPro" id="IPR013078">
    <property type="entry name" value="His_Pase_superF_clade-1"/>
</dbReference>
<dbReference type="SMART" id="SM00855">
    <property type="entry name" value="PGAM"/>
    <property type="match status" value="1"/>
</dbReference>
<name>A0A853BHD0_9ACTN</name>
<feature type="compositionally biased region" description="Low complexity" evidence="1">
    <location>
        <begin position="260"/>
        <end position="286"/>
    </location>
</feature>
<accession>A0A853BHD0</accession>
<dbReference type="PANTHER" id="PTHR48100:SF2">
    <property type="entry name" value="CONSERVED PROTEIN"/>
    <property type="match status" value="1"/>
</dbReference>
<feature type="region of interest" description="Disordered" evidence="1">
    <location>
        <begin position="1"/>
        <end position="34"/>
    </location>
</feature>
<evidence type="ECO:0000313" key="2">
    <source>
        <dbReference type="EMBL" id="NYI93967.1"/>
    </source>
</evidence>
<proteinExistence type="predicted"/>
<keyword evidence="3" id="KW-1185">Reference proteome</keyword>
<dbReference type="Pfam" id="PF00300">
    <property type="entry name" value="His_Phos_1"/>
    <property type="match status" value="1"/>
</dbReference>
<dbReference type="GO" id="GO:0004619">
    <property type="term" value="F:phosphoglycerate mutase activity"/>
    <property type="evidence" value="ECO:0007669"/>
    <property type="project" value="UniProtKB-EC"/>
</dbReference>
<feature type="compositionally biased region" description="Basic and acidic residues" evidence="1">
    <location>
        <begin position="15"/>
        <end position="27"/>
    </location>
</feature>
<dbReference type="CDD" id="cd07067">
    <property type="entry name" value="HP_PGM_like"/>
    <property type="match status" value="1"/>
</dbReference>
<dbReference type="Proteomes" id="UP000575985">
    <property type="component" value="Unassembled WGS sequence"/>
</dbReference>
<evidence type="ECO:0000313" key="3">
    <source>
        <dbReference type="Proteomes" id="UP000575985"/>
    </source>
</evidence>
<dbReference type="AlphaFoldDB" id="A0A853BHD0"/>
<organism evidence="2 3">
    <name type="scientific">Streptomonospora nanhaiensis</name>
    <dbReference type="NCBI Taxonomy" id="1323731"/>
    <lineage>
        <taxon>Bacteria</taxon>
        <taxon>Bacillati</taxon>
        <taxon>Actinomycetota</taxon>
        <taxon>Actinomycetes</taxon>
        <taxon>Streptosporangiales</taxon>
        <taxon>Nocardiopsidaceae</taxon>
        <taxon>Streptomonospora</taxon>
    </lineage>
</organism>
<reference evidence="2 3" key="1">
    <citation type="submission" date="2020-07" db="EMBL/GenBank/DDBJ databases">
        <title>Sequencing the genomes of 1000 actinobacteria strains.</title>
        <authorList>
            <person name="Klenk H.-P."/>
        </authorList>
    </citation>
    <scope>NUCLEOTIDE SEQUENCE [LARGE SCALE GENOMIC DNA]</scope>
    <source>
        <strain evidence="2 3">DSM 45927</strain>
    </source>
</reference>
<dbReference type="GO" id="GO:0016791">
    <property type="term" value="F:phosphatase activity"/>
    <property type="evidence" value="ECO:0007669"/>
    <property type="project" value="TreeGrafter"/>
</dbReference>
<evidence type="ECO:0000256" key="1">
    <source>
        <dbReference type="SAM" id="MobiDB-lite"/>
    </source>
</evidence>
<dbReference type="RefSeq" id="WP_179765713.1">
    <property type="nucleotide sequence ID" value="NZ_JACCFO010000001.1"/>
</dbReference>
<feature type="region of interest" description="Disordered" evidence="1">
    <location>
        <begin position="244"/>
        <end position="286"/>
    </location>
</feature>
<protein>
    <submittedName>
        <fullName evidence="2">Putative phosphoglycerate mutase</fullName>
        <ecNumber evidence="2">5.4.2.12</ecNumber>
    </submittedName>
</protein>
<dbReference type="InterPro" id="IPR029033">
    <property type="entry name" value="His_PPase_superfam"/>
</dbReference>
<gene>
    <name evidence="2" type="ORF">HNR12_000244</name>
</gene>
<dbReference type="SUPFAM" id="SSF53254">
    <property type="entry name" value="Phosphoglycerate mutase-like"/>
    <property type="match status" value="1"/>
</dbReference>
<comment type="caution">
    <text evidence="2">The sequence shown here is derived from an EMBL/GenBank/DDBJ whole genome shotgun (WGS) entry which is preliminary data.</text>
</comment>
<dbReference type="Gene3D" id="3.40.50.1240">
    <property type="entry name" value="Phosphoglycerate mutase-like"/>
    <property type="match status" value="1"/>
</dbReference>
<keyword evidence="2" id="KW-0413">Isomerase</keyword>
<dbReference type="EMBL" id="JACCFO010000001">
    <property type="protein sequence ID" value="NYI93967.1"/>
    <property type="molecule type" value="Genomic_DNA"/>
</dbReference>
<dbReference type="GO" id="GO:0005737">
    <property type="term" value="C:cytoplasm"/>
    <property type="evidence" value="ECO:0007669"/>
    <property type="project" value="TreeGrafter"/>
</dbReference>
<sequence>MGNPSHQPAAPDQPDQPHESDRPERPADAPPPEPVATLLLVRHGLTSVTGSTLTGRAPGVHLDDRGRAQAADLAARLAGLDLAAIVASPLERCQETAAAIAEATGRPVATDAAFTECDYGEWTGRTLTELAREPLWRTVQAHPSAARFPGGEAMTDMSARAVAGVRAWNRRLLAESAAPVYVVCSHGDVIKAITADALGLHLDQFQRIQADPCSLTAIRYTAVRPFVLRLNDVGGSVAGLVPAPEDASGDAAVGGGAGGARTARPGTAPAHAPGPSPASAAGPAGA</sequence>
<dbReference type="InterPro" id="IPR050275">
    <property type="entry name" value="PGM_Phosphatase"/>
</dbReference>